<accession>A0A381L4H3</accession>
<sequence length="584" mass="65990">MVRGDAAGLTGIGELSGEREIQNSDEEASDSSLEDLGALLASRVSEIRARKVPATGLVTPLHSSGVMPRRRQRPARYRSPTQQTPTYKYDLHSLAKAARREDATEASAQRIQELWALEKDTPEDGSMAEAMGFSSTAIGEPAAWQSVISKQETSRHLGRRLQQAVEPTEFETPPQRWYFFAPQKPDQEAPQATPFPLSSLPAKWRVHLEEPGARDEAFLSGYVEDMVAMGETLPNQLLLWILNESCRQKSDFLRSAYLNVLRQSPCQLQLLIDTELIRQIFVNLGATEQTTDITHNIESVKKIPDYYSRSAWPALRAILHFFADIAHLLQQEILAYIACLLLRMSIDSIVIETVDLYVSFQQIVCKLCCCTSCDYWDAFCIMICTSLLSTLELPSLRLQVVESIPSMVPRSHDLRRRLALCFLFNDCIYAKSHPYQLTNLSIFIERLEEYDFQSRCYQDYRQLKALVMLLDIAADDGQSIQRRIADPAVETSFNDDVEQFSASVRRLLGGIGAPQTGYISKIEAKEMIEMVSQRIIHTMRTKPKPVHEWFVDSGKSPDGLPVERQRMADFVAKMKGVGTEDRGL</sequence>
<dbReference type="EMBL" id="UIGY01000006">
    <property type="protein sequence ID" value="SUZ07991.1"/>
    <property type="molecule type" value="Genomic_DNA"/>
</dbReference>
<gene>
    <name evidence="2" type="ORF">BGT96224V2_LOCUS1189</name>
</gene>
<name>A0A381L4H3_BLUGR</name>
<proteinExistence type="predicted"/>
<dbReference type="AlphaFoldDB" id="A0A381L4H3"/>
<feature type="region of interest" description="Disordered" evidence="1">
    <location>
        <begin position="1"/>
        <end position="33"/>
    </location>
</feature>
<evidence type="ECO:0000313" key="2">
    <source>
        <dbReference type="EMBL" id="SUZ07991.1"/>
    </source>
</evidence>
<feature type="region of interest" description="Disordered" evidence="1">
    <location>
        <begin position="58"/>
        <end position="84"/>
    </location>
</feature>
<organism evidence="2">
    <name type="scientific">Blumeria graminis f. sp. tritici 96224</name>
    <dbReference type="NCBI Taxonomy" id="1268274"/>
    <lineage>
        <taxon>Eukaryota</taxon>
        <taxon>Fungi</taxon>
        <taxon>Dikarya</taxon>
        <taxon>Ascomycota</taxon>
        <taxon>Pezizomycotina</taxon>
        <taxon>Leotiomycetes</taxon>
        <taxon>Erysiphales</taxon>
        <taxon>Erysiphaceae</taxon>
        <taxon>Blumeria</taxon>
    </lineage>
</organism>
<reference evidence="2" key="1">
    <citation type="submission" date="2018-07" db="EMBL/GenBank/DDBJ databases">
        <authorList>
            <person name="Quirk P.G."/>
            <person name="Krulwich T.A."/>
        </authorList>
    </citation>
    <scope>NUCLEOTIDE SEQUENCE</scope>
    <source>
        <strain evidence="2">96224</strain>
    </source>
</reference>
<protein>
    <submittedName>
        <fullName evidence="2">Bgt-3986</fullName>
    </submittedName>
</protein>
<dbReference type="OrthoDB" id="5350396at2759"/>
<evidence type="ECO:0000256" key="1">
    <source>
        <dbReference type="SAM" id="MobiDB-lite"/>
    </source>
</evidence>
<feature type="compositionally biased region" description="Acidic residues" evidence="1">
    <location>
        <begin position="23"/>
        <end position="33"/>
    </location>
</feature>